<keyword evidence="1" id="KW-0472">Membrane</keyword>
<gene>
    <name evidence="2" type="ORF">G4Z02_01940</name>
</gene>
<keyword evidence="3" id="KW-1185">Reference proteome</keyword>
<dbReference type="AlphaFoldDB" id="A0A7L7KRY1"/>
<dbReference type="Pfam" id="PF14808">
    <property type="entry name" value="TMEM164"/>
    <property type="match status" value="1"/>
</dbReference>
<reference evidence="2 3" key="1">
    <citation type="submission" date="2020-02" db="EMBL/GenBank/DDBJ databases">
        <authorList>
            <person name="Zheng R.K."/>
            <person name="Sun C.M."/>
        </authorList>
    </citation>
    <scope>NUCLEOTIDE SEQUENCE [LARGE SCALE GENOMIC DNA]</scope>
    <source>
        <strain evidence="3">zrk13</strain>
    </source>
</reference>
<feature type="transmembrane region" description="Helical" evidence="1">
    <location>
        <begin position="78"/>
        <end position="104"/>
    </location>
</feature>
<keyword evidence="1" id="KW-1133">Transmembrane helix</keyword>
<feature type="transmembrane region" description="Helical" evidence="1">
    <location>
        <begin position="46"/>
        <end position="66"/>
    </location>
</feature>
<name>A0A7L7KRY1_9MOLU</name>
<dbReference type="EMBL" id="CP048914">
    <property type="protein sequence ID" value="QMS84558.1"/>
    <property type="molecule type" value="Genomic_DNA"/>
</dbReference>
<dbReference type="NCBIfam" id="TIGR02206">
    <property type="entry name" value="intg_mem_TP0381"/>
    <property type="match status" value="1"/>
</dbReference>
<accession>A0A7L7KRY1</accession>
<dbReference type="InterPro" id="IPR011737">
    <property type="entry name" value="CHP02206_TP0381"/>
</dbReference>
<evidence type="ECO:0000256" key="1">
    <source>
        <dbReference type="SAM" id="Phobius"/>
    </source>
</evidence>
<dbReference type="KEGG" id="xcl:G4Z02_01940"/>
<dbReference type="Proteomes" id="UP000514720">
    <property type="component" value="Chromosome"/>
</dbReference>
<proteinExistence type="predicted"/>
<evidence type="ECO:0000313" key="2">
    <source>
        <dbReference type="EMBL" id="QMS84558.1"/>
    </source>
</evidence>
<keyword evidence="1" id="KW-0812">Transmembrane</keyword>
<dbReference type="RefSeq" id="WP_258878173.1">
    <property type="nucleotide sequence ID" value="NZ_CP048914.1"/>
</dbReference>
<organism evidence="2 3">
    <name type="scientific">Candidatus Xianfuyuplasma coldseepsis</name>
    <dbReference type="NCBI Taxonomy" id="2782163"/>
    <lineage>
        <taxon>Bacteria</taxon>
        <taxon>Bacillati</taxon>
        <taxon>Mycoplasmatota</taxon>
        <taxon>Mollicutes</taxon>
        <taxon>Candidatus Izemoplasmatales</taxon>
        <taxon>Candidatus Izemoplasmataceae</taxon>
        <taxon>Candidatus Xianfuyuplasma</taxon>
    </lineage>
</organism>
<sequence length="157" mass="18655">MTSYLLITKNEKLFQNIFFVMLIGATMALITPGIEDRLGFPHYRYFQFFISHGLIVINFTVLLFVYNWQKNIRYRMLLHNFASLLVIALVLLVINIITGGNYMYLMAKPGEGTAFDLFGVWPWYLVNIFFFGIPVFFHLFYLPFFVRDYRRHKRALV</sequence>
<protein>
    <submittedName>
        <fullName evidence="2">TIGR02206 family membrane protein</fullName>
    </submittedName>
</protein>
<feature type="transmembrane region" description="Helical" evidence="1">
    <location>
        <begin position="124"/>
        <end position="146"/>
    </location>
</feature>
<feature type="transmembrane region" description="Helical" evidence="1">
    <location>
        <begin position="12"/>
        <end position="34"/>
    </location>
</feature>
<evidence type="ECO:0000313" key="3">
    <source>
        <dbReference type="Proteomes" id="UP000514720"/>
    </source>
</evidence>